<keyword evidence="3" id="KW-1185">Reference proteome</keyword>
<feature type="region of interest" description="Disordered" evidence="1">
    <location>
        <begin position="23"/>
        <end position="94"/>
    </location>
</feature>
<accession>A0A5Q4VES6</accession>
<reference evidence="2 3" key="1">
    <citation type="submission" date="2019-06" db="EMBL/GenBank/DDBJ databases">
        <title>Desulfobotulus mexicanus sp. nov., a novel sulfate-reducing bacterium isolated from the sediment of an alkaline crater lake in Mexico.</title>
        <authorList>
            <person name="Hirschler-Rea A."/>
        </authorList>
    </citation>
    <scope>NUCLEOTIDE SEQUENCE [LARGE SCALE GENOMIC DNA]</scope>
    <source>
        <strain evidence="2 3">PAR22N</strain>
    </source>
</reference>
<feature type="compositionally biased region" description="Basic and acidic residues" evidence="1">
    <location>
        <begin position="43"/>
        <end position="86"/>
    </location>
</feature>
<dbReference type="Proteomes" id="UP000321899">
    <property type="component" value="Unassembled WGS sequence"/>
</dbReference>
<comment type="caution">
    <text evidence="2">The sequence shown here is derived from an EMBL/GenBank/DDBJ whole genome shotgun (WGS) entry which is preliminary data.</text>
</comment>
<dbReference type="RefSeq" id="WP_139445308.1">
    <property type="nucleotide sequence ID" value="NZ_VDMB01000001.1"/>
</dbReference>
<name>A0A5Q4VES6_9BACT</name>
<dbReference type="NCBIfam" id="NF041863">
    <property type="entry name" value="DVU0524_fam"/>
    <property type="match status" value="1"/>
</dbReference>
<evidence type="ECO:0000256" key="1">
    <source>
        <dbReference type="SAM" id="MobiDB-lite"/>
    </source>
</evidence>
<gene>
    <name evidence="2" type="ORF">FIM25_01150</name>
</gene>
<feature type="compositionally biased region" description="Polar residues" evidence="1">
    <location>
        <begin position="28"/>
        <end position="40"/>
    </location>
</feature>
<organism evidence="2 3">
    <name type="scientific">Desulfobotulus mexicanus</name>
    <dbReference type="NCBI Taxonomy" id="2586642"/>
    <lineage>
        <taxon>Bacteria</taxon>
        <taxon>Pseudomonadati</taxon>
        <taxon>Thermodesulfobacteriota</taxon>
        <taxon>Desulfobacteria</taxon>
        <taxon>Desulfobacterales</taxon>
        <taxon>Desulfobacteraceae</taxon>
        <taxon>Desulfobotulus</taxon>
    </lineage>
</organism>
<dbReference type="OrthoDB" id="5422201at2"/>
<proteinExistence type="predicted"/>
<dbReference type="AlphaFoldDB" id="A0A5Q4VES6"/>
<dbReference type="InterPro" id="IPR049840">
    <property type="entry name" value="DVU0524-like"/>
</dbReference>
<evidence type="ECO:0000313" key="2">
    <source>
        <dbReference type="EMBL" id="TYT76189.1"/>
    </source>
</evidence>
<protein>
    <submittedName>
        <fullName evidence="2">Uncharacterized protein</fullName>
    </submittedName>
</protein>
<dbReference type="EMBL" id="VDMB01000001">
    <property type="protein sequence ID" value="TYT76189.1"/>
    <property type="molecule type" value="Genomic_DNA"/>
</dbReference>
<sequence length="129" mass="14808">MHVPSYQIHNVLKLYSRQITQDRLKDMNGTNPDSENSATLSAEGKRESMIHKITSDIVEKITRDGSQETDKKETQVKKEKSTRESEASASCDSRTKEFIYNTLDNENRKKTQRVSLEGAEIVLKRLDTF</sequence>
<evidence type="ECO:0000313" key="3">
    <source>
        <dbReference type="Proteomes" id="UP000321899"/>
    </source>
</evidence>